<accession>A0A1E3QLU3</accession>
<dbReference type="AlphaFoldDB" id="A0A1E3QLU3"/>
<organism evidence="1 2">
    <name type="scientific">Babjeviella inositovora NRRL Y-12698</name>
    <dbReference type="NCBI Taxonomy" id="984486"/>
    <lineage>
        <taxon>Eukaryota</taxon>
        <taxon>Fungi</taxon>
        <taxon>Dikarya</taxon>
        <taxon>Ascomycota</taxon>
        <taxon>Saccharomycotina</taxon>
        <taxon>Pichiomycetes</taxon>
        <taxon>Serinales incertae sedis</taxon>
        <taxon>Babjeviella</taxon>
    </lineage>
</organism>
<dbReference type="EMBL" id="KV454435">
    <property type="protein sequence ID" value="ODQ78588.1"/>
    <property type="molecule type" value="Genomic_DNA"/>
</dbReference>
<proteinExistence type="predicted"/>
<protein>
    <submittedName>
        <fullName evidence="1">Uncharacterized protein</fullName>
    </submittedName>
</protein>
<dbReference type="Proteomes" id="UP000094336">
    <property type="component" value="Unassembled WGS sequence"/>
</dbReference>
<name>A0A1E3QLU3_9ASCO</name>
<sequence>MGCIYWSVSLAAEYVIFSILGLKQGGSVSNCSPVTNVSPVYAWGARVTAAESRLIRRTWCGWCKDSLKHSPDTRKEHELARVVCSDTKIYEF</sequence>
<gene>
    <name evidence="1" type="ORF">BABINDRAFT_162792</name>
</gene>
<reference evidence="2" key="1">
    <citation type="submission" date="2016-05" db="EMBL/GenBank/DDBJ databases">
        <title>Comparative genomics of biotechnologically important yeasts.</title>
        <authorList>
            <consortium name="DOE Joint Genome Institute"/>
            <person name="Riley R."/>
            <person name="Haridas S."/>
            <person name="Wolfe K.H."/>
            <person name="Lopes M.R."/>
            <person name="Hittinger C.T."/>
            <person name="Goker M."/>
            <person name="Salamov A."/>
            <person name="Wisecaver J."/>
            <person name="Long T.M."/>
            <person name="Aerts A.L."/>
            <person name="Barry K."/>
            <person name="Choi C."/>
            <person name="Clum A."/>
            <person name="Coughlan A.Y."/>
            <person name="Deshpande S."/>
            <person name="Douglass A.P."/>
            <person name="Hanson S.J."/>
            <person name="Klenk H.-P."/>
            <person name="Labutti K."/>
            <person name="Lapidus A."/>
            <person name="Lindquist E."/>
            <person name="Lipzen A."/>
            <person name="Meier-Kolthoff J.P."/>
            <person name="Ohm R.A."/>
            <person name="Otillar R.P."/>
            <person name="Pangilinan J."/>
            <person name="Peng Y."/>
            <person name="Rokas A."/>
            <person name="Rosa C.A."/>
            <person name="Scheuner C."/>
            <person name="Sibirny A.A."/>
            <person name="Slot J.C."/>
            <person name="Stielow J.B."/>
            <person name="Sun H."/>
            <person name="Kurtzman C.P."/>
            <person name="Blackwell M."/>
            <person name="Grigoriev I.V."/>
            <person name="Jeffries T.W."/>
        </authorList>
    </citation>
    <scope>NUCLEOTIDE SEQUENCE [LARGE SCALE GENOMIC DNA]</scope>
    <source>
        <strain evidence="2">NRRL Y-12698</strain>
    </source>
</reference>
<keyword evidence="2" id="KW-1185">Reference proteome</keyword>
<evidence type="ECO:0000313" key="1">
    <source>
        <dbReference type="EMBL" id="ODQ78588.1"/>
    </source>
</evidence>
<dbReference type="GeneID" id="30147397"/>
<dbReference type="RefSeq" id="XP_018983916.1">
    <property type="nucleotide sequence ID" value="XM_019129544.1"/>
</dbReference>
<evidence type="ECO:0000313" key="2">
    <source>
        <dbReference type="Proteomes" id="UP000094336"/>
    </source>
</evidence>